<reference evidence="1" key="1">
    <citation type="journal article" date="2010" name="J. Appl. Microbiol.">
        <title>Exploitation of a new flagellatropic phage of Erwinia for positive selection of bacterial mutants attenuated in plant virulence: towards phage therapy.</title>
        <authorList>
            <person name="Evans T.J."/>
            <person name="Trauner A."/>
            <person name="Komitopoulou E."/>
            <person name="Salmond G.P.C."/>
        </authorList>
    </citation>
    <scope>NUCLEOTIDE SEQUENCE</scope>
</reference>
<sequence length="141" mass="16630">MLSDETLFTQEKHRFTCFNPCHIKHRLTIEVLSDKESRHSVGKFTTGIVPKILTLTAHDVEYDFVIKIIGHHFSFWLTAGYRQFHLVRFSQHGHQQSPHELCSKASIERWLCRTRLTLRILLPSQALLTAMLLSLFLRWCW</sequence>
<dbReference type="EMBL" id="FN396586">
    <property type="protein sequence ID" value="CAZ39576.1"/>
    <property type="molecule type" value="Genomic_DNA"/>
</dbReference>
<accession>C5J9F0</accession>
<organism evidence="1">
    <name type="scientific">Erwinia phage phiAT1</name>
    <dbReference type="NCBI Taxonomy" id="649272"/>
    <lineage>
        <taxon>Viruses</taxon>
    </lineage>
</organism>
<proteinExistence type="predicted"/>
<name>C5J9F0_9VIRU</name>
<evidence type="ECO:0000313" key="1">
    <source>
        <dbReference type="EMBL" id="CAZ39576.1"/>
    </source>
</evidence>
<protein>
    <submittedName>
        <fullName evidence="1">Uncharacterized protein</fullName>
    </submittedName>
</protein>